<dbReference type="InterPro" id="IPR051677">
    <property type="entry name" value="AfsR-DnrI-RedD_regulator"/>
</dbReference>
<proteinExistence type="predicted"/>
<evidence type="ECO:0008006" key="3">
    <source>
        <dbReference type="Google" id="ProtNLM"/>
    </source>
</evidence>
<name>A0A9D1ND36_9FIRM</name>
<dbReference type="SUPFAM" id="SSF46894">
    <property type="entry name" value="C-terminal effector domain of the bipartite response regulators"/>
    <property type="match status" value="1"/>
</dbReference>
<dbReference type="Gene3D" id="1.25.40.10">
    <property type="entry name" value="Tetratricopeptide repeat domain"/>
    <property type="match status" value="1"/>
</dbReference>
<reference evidence="1" key="1">
    <citation type="submission" date="2020-10" db="EMBL/GenBank/DDBJ databases">
        <authorList>
            <person name="Gilroy R."/>
        </authorList>
    </citation>
    <scope>NUCLEOTIDE SEQUENCE</scope>
    <source>
        <strain evidence="1">23406</strain>
    </source>
</reference>
<organism evidence="1 2">
    <name type="scientific">Candidatus Stercoripulliclostridium merdipullorum</name>
    <dbReference type="NCBI Taxonomy" id="2840952"/>
    <lineage>
        <taxon>Bacteria</taxon>
        <taxon>Bacillati</taxon>
        <taxon>Bacillota</taxon>
        <taxon>Clostridia</taxon>
        <taxon>Eubacteriales</taxon>
        <taxon>Candidatus Stercoripulliclostridium</taxon>
    </lineage>
</organism>
<comment type="caution">
    <text evidence="1">The sequence shown here is derived from an EMBL/GenBank/DDBJ whole genome shotgun (WGS) entry which is preliminary data.</text>
</comment>
<dbReference type="EMBL" id="DVOH01000058">
    <property type="protein sequence ID" value="HIV00913.1"/>
    <property type="molecule type" value="Genomic_DNA"/>
</dbReference>
<dbReference type="PANTHER" id="PTHR35807">
    <property type="entry name" value="TRANSCRIPTIONAL REGULATOR REDD-RELATED"/>
    <property type="match status" value="1"/>
</dbReference>
<dbReference type="InterPro" id="IPR036388">
    <property type="entry name" value="WH-like_DNA-bd_sf"/>
</dbReference>
<accession>A0A9D1ND36</accession>
<dbReference type="AlphaFoldDB" id="A0A9D1ND36"/>
<gene>
    <name evidence="1" type="ORF">IAB14_07370</name>
</gene>
<dbReference type="GO" id="GO:0006355">
    <property type="term" value="P:regulation of DNA-templated transcription"/>
    <property type="evidence" value="ECO:0007669"/>
    <property type="project" value="InterPro"/>
</dbReference>
<dbReference type="Gene3D" id="1.10.10.10">
    <property type="entry name" value="Winged helix-like DNA-binding domain superfamily/Winged helix DNA-binding domain"/>
    <property type="match status" value="1"/>
</dbReference>
<dbReference type="Proteomes" id="UP000886891">
    <property type="component" value="Unassembled WGS sequence"/>
</dbReference>
<reference evidence="1" key="2">
    <citation type="journal article" date="2021" name="PeerJ">
        <title>Extensive microbial diversity within the chicken gut microbiome revealed by metagenomics and culture.</title>
        <authorList>
            <person name="Gilroy R."/>
            <person name="Ravi A."/>
            <person name="Getino M."/>
            <person name="Pursley I."/>
            <person name="Horton D.L."/>
            <person name="Alikhan N.F."/>
            <person name="Baker D."/>
            <person name="Gharbi K."/>
            <person name="Hall N."/>
            <person name="Watson M."/>
            <person name="Adriaenssens E.M."/>
            <person name="Foster-Nyarko E."/>
            <person name="Jarju S."/>
            <person name="Secka A."/>
            <person name="Antonio M."/>
            <person name="Oren A."/>
            <person name="Chaudhuri R.R."/>
            <person name="La Ragione R."/>
            <person name="Hildebrand F."/>
            <person name="Pallen M.J."/>
        </authorList>
    </citation>
    <scope>NUCLEOTIDE SEQUENCE</scope>
    <source>
        <strain evidence="1">23406</strain>
    </source>
</reference>
<dbReference type="InterPro" id="IPR016032">
    <property type="entry name" value="Sig_transdc_resp-reg_C-effctor"/>
</dbReference>
<protein>
    <recommendedName>
        <fullName evidence="3">Tetratricopeptide repeat protein</fullName>
    </recommendedName>
</protein>
<dbReference type="GO" id="GO:0003677">
    <property type="term" value="F:DNA binding"/>
    <property type="evidence" value="ECO:0007669"/>
    <property type="project" value="InterPro"/>
</dbReference>
<dbReference type="SUPFAM" id="SSF48452">
    <property type="entry name" value="TPR-like"/>
    <property type="match status" value="1"/>
</dbReference>
<evidence type="ECO:0000313" key="1">
    <source>
        <dbReference type="EMBL" id="HIV00913.1"/>
    </source>
</evidence>
<dbReference type="InterPro" id="IPR011990">
    <property type="entry name" value="TPR-like_helical_dom_sf"/>
</dbReference>
<evidence type="ECO:0000313" key="2">
    <source>
        <dbReference type="Proteomes" id="UP000886891"/>
    </source>
</evidence>
<sequence>MKQELNTNTLVNDIMSGGNNAVMLFAAAGTGKTDFLTELASRYRKVFWFNSLLDDIEIYCDVLIDTILVDAPDLKKKLKQLMYCEWEFNGPGVIITALLDYISTIKGDCLMVFERAEALYGVFDLAPIERIIKFCPSNLKVVVSGDRFVNFDYGKFEPNYPKLIDETILLPKTDKPDVEGYLSDLSDSDRAVLCYVRQLMSFEVGFVDRLAPGIGNVLRYLDRKGCYVTSRDGRRYRFNTLLKTYLDEHHVALLKALPFPAADDVIRQYGDYLMEQGQYFGALRLYHKSSDALEALDRCCKALLADNELTLRMERYVSPMHVPLYPGNYADYPYYSIYAANCLACDRKFDEAEPLLLRAIEQLEDRDCSAYFKACALRLKWLADRDETEQLRTLYAELLSKYAETEPYRMTVLTASYGNVISKLDRSISEIEKMVSQIEKDDIFYVRLLENIAEGYFEQGNYKRSISIVKGIKEAIPQYVIPHRLLIFNYYAGEVDETEKMARRALRFAKDNDIHKDISMLYAILGAIELYHGRVDEAKANYETAFRTAEKGSAGFYYATVLRCKLFANHFDPVYAREMAHIYLKNAEAFDPFHVKDMSMALAYCYYKLDEKEKAYQYATRCIQLSNAKSVLWLNSMAIAVDYMLNKGDLKRAPTLIGNLLKASAKYGMRTVIVEEMDGVYRSIVRYAEEHEIESEYLAEIKEAYRIRRDSQKRKSRLNVGFFGDVSITADGKEIQWKTRKSKELFLHYLLVGESGLDRNVIIDYLWKDYLYESAINNLKTTNNIIRKTLEKYGIEFKLEYVNSRYILKIEDLDCDLDRFKALSRKMDQENSVGAMVATMNEMLKIYRNDFATDINYREFDNERKILRQGIIIQLLRLVRALAKEGEYIEAKRFLSALIVIDKQNDYTHFVEELDSHINIT</sequence>